<evidence type="ECO:0000313" key="3">
    <source>
        <dbReference type="EMBL" id="CAG9172099.1"/>
    </source>
</evidence>
<evidence type="ECO:0000259" key="2">
    <source>
        <dbReference type="Pfam" id="PF13400"/>
    </source>
</evidence>
<sequence>MSRYDNKKERGVILPIVGLTLAVLLGMAGLVIDLGAMFVAKTELQSAVDSCALAAAQELDGAADALTRATSAGLTAGNANKVQYQKASASLIDTDVTFSDSLTGAFSSTFTPVANARYAKCGHLTTGILAYLIQMVGGPTSNAVAAIGVATRTHAQSTCPIPVGLLPKTGGAAPDYGFAVGEWVTVLYDGTKTASPGEMGWYNLDGSANANETKNEMSVGYCNSKVNDTLRTPGAQVSVDDQWNSRFGIYKNNGDMQAMRPDFTGYAYTTQNWPTGKQAYSGTSGGTDPTAVNFKTKRLAFASYADTSTDVKVGDNITGLNMKGGYKNLAAPGSTGDFAKLGMSRRLVIVPVVSTASKVVDFACMLMLQPISGPTLTVQFEYLGNAASISSPCTTNGLAGGNFGPMIPALVQ</sequence>
<keyword evidence="1" id="KW-1133">Transmembrane helix</keyword>
<accession>A0ABN7YF96</accession>
<dbReference type="Pfam" id="PF13400">
    <property type="entry name" value="Tad"/>
    <property type="match status" value="1"/>
</dbReference>
<gene>
    <name evidence="3" type="ORF">LMG23994_02318</name>
</gene>
<comment type="caution">
    <text evidence="3">The sequence shown here is derived from an EMBL/GenBank/DDBJ whole genome shotgun (WGS) entry which is preliminary data.</text>
</comment>
<dbReference type="RefSeq" id="WP_224002167.1">
    <property type="nucleotide sequence ID" value="NZ_CAJZAF010000010.1"/>
</dbReference>
<evidence type="ECO:0000256" key="1">
    <source>
        <dbReference type="SAM" id="Phobius"/>
    </source>
</evidence>
<dbReference type="Proteomes" id="UP000701702">
    <property type="component" value="Unassembled WGS sequence"/>
</dbReference>
<evidence type="ECO:0000313" key="4">
    <source>
        <dbReference type="Proteomes" id="UP000701702"/>
    </source>
</evidence>
<dbReference type="EMBL" id="CAJZAF010000010">
    <property type="protein sequence ID" value="CAG9172099.1"/>
    <property type="molecule type" value="Genomic_DNA"/>
</dbReference>
<keyword evidence="4" id="KW-1185">Reference proteome</keyword>
<keyword evidence="1" id="KW-0472">Membrane</keyword>
<organism evidence="3 4">
    <name type="scientific">Cupriavidus pinatubonensis</name>
    <dbReference type="NCBI Taxonomy" id="248026"/>
    <lineage>
        <taxon>Bacteria</taxon>
        <taxon>Pseudomonadati</taxon>
        <taxon>Pseudomonadota</taxon>
        <taxon>Betaproteobacteria</taxon>
        <taxon>Burkholderiales</taxon>
        <taxon>Burkholderiaceae</taxon>
        <taxon>Cupriavidus</taxon>
    </lineage>
</organism>
<keyword evidence="1" id="KW-0812">Transmembrane</keyword>
<dbReference type="InterPro" id="IPR028087">
    <property type="entry name" value="Tad_N"/>
</dbReference>
<feature type="transmembrane region" description="Helical" evidence="1">
    <location>
        <begin position="12"/>
        <end position="40"/>
    </location>
</feature>
<name>A0ABN7YF96_9BURK</name>
<protein>
    <recommendedName>
        <fullName evidence="2">Putative Flp pilus-assembly TadG-like N-terminal domain-containing protein</fullName>
    </recommendedName>
</protein>
<feature type="domain" description="Putative Flp pilus-assembly TadG-like N-terminal" evidence="2">
    <location>
        <begin position="11"/>
        <end position="57"/>
    </location>
</feature>
<reference evidence="3 4" key="1">
    <citation type="submission" date="2021-08" db="EMBL/GenBank/DDBJ databases">
        <authorList>
            <person name="Peeters C."/>
        </authorList>
    </citation>
    <scope>NUCLEOTIDE SEQUENCE [LARGE SCALE GENOMIC DNA]</scope>
    <source>
        <strain evidence="3 4">LMG 23994</strain>
    </source>
</reference>
<proteinExistence type="predicted"/>